<gene>
    <name evidence="1" type="ORF">GXM_02593</name>
</gene>
<dbReference type="EMBL" id="CP045226">
    <property type="protein sequence ID" value="QFS45116.1"/>
    <property type="molecule type" value="Genomic_DNA"/>
</dbReference>
<evidence type="ECO:0000313" key="1">
    <source>
        <dbReference type="EMBL" id="QFS45116.1"/>
    </source>
</evidence>
<dbReference type="KEGG" id="nsh:GXM_02593"/>
<sequence>MVKAIASASKFSLPCEICPTPKKDKIKPSLHKQSMTLG</sequence>
<dbReference type="AlphaFoldDB" id="A0A5P8VYB0"/>
<accession>A0A5P8VYB0</accession>
<protein>
    <submittedName>
        <fullName evidence="1">Uncharacterized protein</fullName>
    </submittedName>
</protein>
<keyword evidence="2" id="KW-1185">Reference proteome</keyword>
<reference evidence="1 2" key="1">
    <citation type="submission" date="2019-10" db="EMBL/GenBank/DDBJ databases">
        <title>Genomic and transcriptomic insights into the perfect genentic adaptation of a filamentous nitrogen-fixing cyanobacterium to rice fields.</title>
        <authorList>
            <person name="Chen Z."/>
        </authorList>
    </citation>
    <scope>NUCLEOTIDE SEQUENCE [LARGE SCALE GENOMIC DNA]</scope>
    <source>
        <strain evidence="1">CCNUC1</strain>
    </source>
</reference>
<dbReference type="Proteomes" id="UP000326678">
    <property type="component" value="Chromosome Gxm1"/>
</dbReference>
<name>A0A5P8VYB0_9NOSO</name>
<organism evidence="1 2">
    <name type="scientific">Nostoc sphaeroides CCNUC1</name>
    <dbReference type="NCBI Taxonomy" id="2653204"/>
    <lineage>
        <taxon>Bacteria</taxon>
        <taxon>Bacillati</taxon>
        <taxon>Cyanobacteriota</taxon>
        <taxon>Cyanophyceae</taxon>
        <taxon>Nostocales</taxon>
        <taxon>Nostocaceae</taxon>
        <taxon>Nostoc</taxon>
    </lineage>
</organism>
<proteinExistence type="predicted"/>
<evidence type="ECO:0000313" key="2">
    <source>
        <dbReference type="Proteomes" id="UP000326678"/>
    </source>
</evidence>